<comment type="caution">
    <text evidence="2">The sequence shown here is derived from an EMBL/GenBank/DDBJ whole genome shotgun (WGS) entry which is preliminary data.</text>
</comment>
<evidence type="ECO:0000313" key="3">
    <source>
        <dbReference type="Proteomes" id="UP001500729"/>
    </source>
</evidence>
<evidence type="ECO:0000256" key="1">
    <source>
        <dbReference type="SAM" id="MobiDB-lite"/>
    </source>
</evidence>
<feature type="region of interest" description="Disordered" evidence="1">
    <location>
        <begin position="52"/>
        <end position="100"/>
    </location>
</feature>
<evidence type="ECO:0000313" key="2">
    <source>
        <dbReference type="EMBL" id="GAA0511751.1"/>
    </source>
</evidence>
<dbReference type="Proteomes" id="UP001500729">
    <property type="component" value="Unassembled WGS sequence"/>
</dbReference>
<reference evidence="2 3" key="1">
    <citation type="journal article" date="2019" name="Int. J. Syst. Evol. Microbiol.">
        <title>The Global Catalogue of Microorganisms (GCM) 10K type strain sequencing project: providing services to taxonomists for standard genome sequencing and annotation.</title>
        <authorList>
            <consortium name="The Broad Institute Genomics Platform"/>
            <consortium name="The Broad Institute Genome Sequencing Center for Infectious Disease"/>
            <person name="Wu L."/>
            <person name="Ma J."/>
        </authorList>
    </citation>
    <scope>NUCLEOTIDE SEQUENCE [LARGE SCALE GENOMIC DNA]</scope>
    <source>
        <strain evidence="2 3">JCM 10303</strain>
    </source>
</reference>
<name>A0ABN1C4Q6_SACER</name>
<dbReference type="EMBL" id="BAAAGS010000004">
    <property type="protein sequence ID" value="GAA0511751.1"/>
    <property type="molecule type" value="Genomic_DNA"/>
</dbReference>
<protein>
    <submittedName>
        <fullName evidence="2">Uncharacterized protein</fullName>
    </submittedName>
</protein>
<sequence length="119" mass="12602">MLTSDDRCTRRSSAALRVMTSMSVCGGMKGILPQDGGGDQIVVVTFRPRDIRQSCQPETGRRSYEDGRSAVDAPGRAAQAERPVSPSGCQSYPKDSQAPDHLVGCSAGAGDCCLLRVAR</sequence>
<gene>
    <name evidence="2" type="ORF">GCM10009533_08210</name>
</gene>
<proteinExistence type="predicted"/>
<feature type="compositionally biased region" description="Basic and acidic residues" evidence="1">
    <location>
        <begin position="59"/>
        <end position="69"/>
    </location>
</feature>
<accession>A0ABN1C4Q6</accession>
<keyword evidence="3" id="KW-1185">Reference proteome</keyword>
<organism evidence="2 3">
    <name type="scientific">Saccharopolyspora erythraea</name>
    <name type="common">Streptomyces erythraeus</name>
    <dbReference type="NCBI Taxonomy" id="1836"/>
    <lineage>
        <taxon>Bacteria</taxon>
        <taxon>Bacillati</taxon>
        <taxon>Actinomycetota</taxon>
        <taxon>Actinomycetes</taxon>
        <taxon>Pseudonocardiales</taxon>
        <taxon>Pseudonocardiaceae</taxon>
        <taxon>Saccharopolyspora</taxon>
    </lineage>
</organism>